<evidence type="ECO:0000313" key="2">
    <source>
        <dbReference type="Proteomes" id="UP001062846"/>
    </source>
</evidence>
<protein>
    <submittedName>
        <fullName evidence="1">Uncharacterized protein</fullName>
    </submittedName>
</protein>
<evidence type="ECO:0000313" key="1">
    <source>
        <dbReference type="EMBL" id="KAI8532346.1"/>
    </source>
</evidence>
<proteinExistence type="predicted"/>
<name>A0ACC0LUG1_RHOML</name>
<keyword evidence="2" id="KW-1185">Reference proteome</keyword>
<dbReference type="EMBL" id="CM046398">
    <property type="protein sequence ID" value="KAI8532346.1"/>
    <property type="molecule type" value="Genomic_DNA"/>
</dbReference>
<gene>
    <name evidence="1" type="ORF">RHMOL_Rhmol11G0207500</name>
</gene>
<organism evidence="1 2">
    <name type="scientific">Rhododendron molle</name>
    <name type="common">Chinese azalea</name>
    <name type="synonym">Azalea mollis</name>
    <dbReference type="NCBI Taxonomy" id="49168"/>
    <lineage>
        <taxon>Eukaryota</taxon>
        <taxon>Viridiplantae</taxon>
        <taxon>Streptophyta</taxon>
        <taxon>Embryophyta</taxon>
        <taxon>Tracheophyta</taxon>
        <taxon>Spermatophyta</taxon>
        <taxon>Magnoliopsida</taxon>
        <taxon>eudicotyledons</taxon>
        <taxon>Gunneridae</taxon>
        <taxon>Pentapetalae</taxon>
        <taxon>asterids</taxon>
        <taxon>Ericales</taxon>
        <taxon>Ericaceae</taxon>
        <taxon>Ericoideae</taxon>
        <taxon>Rhodoreae</taxon>
        <taxon>Rhododendron</taxon>
    </lineage>
</organism>
<sequence length="111" mass="12394">MCRTTEHGANRDGTGDEARTTEHRANRDGTGDEASNDEEKSHMGIAGNFLYLSVTKSVPMNQTNLSSPFHSHCREVAWPKDKSLPRKIDPVSGKSRRGTLINHCDNLFRLK</sequence>
<accession>A0ACC0LUG1</accession>
<reference evidence="1" key="1">
    <citation type="submission" date="2022-02" db="EMBL/GenBank/DDBJ databases">
        <title>Plant Genome Project.</title>
        <authorList>
            <person name="Zhang R.-G."/>
        </authorList>
    </citation>
    <scope>NUCLEOTIDE SEQUENCE</scope>
    <source>
        <strain evidence="1">AT1</strain>
    </source>
</reference>
<dbReference type="Proteomes" id="UP001062846">
    <property type="component" value="Chromosome 11"/>
</dbReference>
<comment type="caution">
    <text evidence="1">The sequence shown here is derived from an EMBL/GenBank/DDBJ whole genome shotgun (WGS) entry which is preliminary data.</text>
</comment>